<evidence type="ECO:0000256" key="1">
    <source>
        <dbReference type="SAM" id="Phobius"/>
    </source>
</evidence>
<evidence type="ECO:0000259" key="2">
    <source>
        <dbReference type="Pfam" id="PF06713"/>
    </source>
</evidence>
<dbReference type="EMBL" id="BAAACZ010000003">
    <property type="protein sequence ID" value="GAA0451192.1"/>
    <property type="molecule type" value="Genomic_DNA"/>
</dbReference>
<gene>
    <name evidence="3" type="ORF">GCM10008935_02120</name>
</gene>
<comment type="caution">
    <text evidence="3">The sequence shown here is derived from an EMBL/GenBank/DDBJ whole genome shotgun (WGS) entry which is preliminary data.</text>
</comment>
<protein>
    <recommendedName>
        <fullName evidence="2">Uncharacterized protein YyaB-like PH domain-containing protein</fullName>
    </recommendedName>
</protein>
<keyword evidence="1" id="KW-0812">Transmembrane</keyword>
<dbReference type="RefSeq" id="WP_343781206.1">
    <property type="nucleotide sequence ID" value="NZ_BAAACZ010000003.1"/>
</dbReference>
<organism evidence="3 4">
    <name type="scientific">Alkalibacillus silvisoli</name>
    <dbReference type="NCBI Taxonomy" id="392823"/>
    <lineage>
        <taxon>Bacteria</taxon>
        <taxon>Bacillati</taxon>
        <taxon>Bacillota</taxon>
        <taxon>Bacilli</taxon>
        <taxon>Bacillales</taxon>
        <taxon>Bacillaceae</taxon>
        <taxon>Alkalibacillus</taxon>
    </lineage>
</organism>
<keyword evidence="1" id="KW-1133">Transmembrane helix</keyword>
<accession>A0ABP3JHW7</accession>
<feature type="domain" description="Uncharacterized protein YyaB-like PH" evidence="2">
    <location>
        <begin position="53"/>
        <end position="125"/>
    </location>
</feature>
<evidence type="ECO:0000313" key="3">
    <source>
        <dbReference type="EMBL" id="GAA0451192.1"/>
    </source>
</evidence>
<feature type="transmembrane region" description="Helical" evidence="1">
    <location>
        <begin position="9"/>
        <end position="28"/>
    </location>
</feature>
<reference evidence="4" key="1">
    <citation type="journal article" date="2019" name="Int. J. Syst. Evol. Microbiol.">
        <title>The Global Catalogue of Microorganisms (GCM) 10K type strain sequencing project: providing services to taxonomists for standard genome sequencing and annotation.</title>
        <authorList>
            <consortium name="The Broad Institute Genomics Platform"/>
            <consortium name="The Broad Institute Genome Sequencing Center for Infectious Disease"/>
            <person name="Wu L."/>
            <person name="Ma J."/>
        </authorList>
    </citation>
    <scope>NUCLEOTIDE SEQUENCE [LARGE SCALE GENOMIC DNA]</scope>
    <source>
        <strain evidence="4">JCM 14193</strain>
    </source>
</reference>
<dbReference type="Proteomes" id="UP001500740">
    <property type="component" value="Unassembled WGS sequence"/>
</dbReference>
<feature type="transmembrane region" description="Helical" evidence="1">
    <location>
        <begin position="34"/>
        <end position="54"/>
    </location>
</feature>
<dbReference type="Pfam" id="PF06713">
    <property type="entry name" value="bPH_4"/>
    <property type="match status" value="1"/>
</dbReference>
<keyword evidence="4" id="KW-1185">Reference proteome</keyword>
<sequence length="132" mass="15473">MDYPTKKDVWVAILLFGITGFIVVYSIINYDLFIIILSILLLISVVWFWFTVHYRVDEGQVIIRYGPFKKRIAIQDIEKIRLIRSLKLSPALSVTRLEITYGFDHRVIRISPANKSLFTKQVMSMNSDIEFE</sequence>
<dbReference type="InterPro" id="IPR009589">
    <property type="entry name" value="PH_YyaB-like"/>
</dbReference>
<evidence type="ECO:0000313" key="4">
    <source>
        <dbReference type="Proteomes" id="UP001500740"/>
    </source>
</evidence>
<keyword evidence="1" id="KW-0472">Membrane</keyword>
<name>A0ABP3JHW7_9BACI</name>
<proteinExistence type="predicted"/>